<evidence type="ECO:0000313" key="3">
    <source>
        <dbReference type="EMBL" id="PZR53085.1"/>
    </source>
</evidence>
<accession>A0A2W5WZ00</accession>
<reference evidence="3 4" key="1">
    <citation type="submission" date="2018-06" db="EMBL/GenBank/DDBJ databases">
        <title>Whole genome sequencing of a novel hydrocarbon degrading bacterial strain, PW21 isolated from oil contaminated produced water sample.</title>
        <authorList>
            <person name="Nagkirti P."/>
            <person name="Shaikh A."/>
            <person name="Gowdaman V."/>
            <person name="Engineer A.E."/>
            <person name="Dagar S."/>
            <person name="Dhakephalkar P.K."/>
        </authorList>
    </citation>
    <scope>NUCLEOTIDE SEQUENCE [LARGE SCALE GENOMIC DNA]</scope>
    <source>
        <strain evidence="3 4">PW21</strain>
    </source>
</reference>
<dbReference type="InterPro" id="IPR012347">
    <property type="entry name" value="Ferritin-like"/>
</dbReference>
<feature type="compositionally biased region" description="Low complexity" evidence="1">
    <location>
        <begin position="109"/>
        <end position="122"/>
    </location>
</feature>
<dbReference type="RefSeq" id="WP_111250878.1">
    <property type="nucleotide sequence ID" value="NZ_QKWH01000005.1"/>
</dbReference>
<dbReference type="PANTHER" id="PTHR36933">
    <property type="entry name" value="SLL0788 PROTEIN"/>
    <property type="match status" value="1"/>
</dbReference>
<evidence type="ECO:0000259" key="2">
    <source>
        <dbReference type="Pfam" id="PF03713"/>
    </source>
</evidence>
<dbReference type="InterPro" id="IPR005183">
    <property type="entry name" value="DUF305_CopM-like"/>
</dbReference>
<sequence>MTPSSVVVQPGRPGEDNRTVAPEDYTYEGSAEGPHNDADVAFVTRMIVHHAQALEMAALAPDRASSPQVLSFADRVAGAQAAEIRGLAGWLDARELPRPPEADLDQAEPGPSAPAGSGPRAPGHGGHGQSGHEDMPGMVSDDDLAALEAASGTEFDRLFLELMIRHHLGAVDMADDALRDGSDLYANEIATDTSVGQTAEINRMRDILAGL</sequence>
<dbReference type="PANTHER" id="PTHR36933:SF1">
    <property type="entry name" value="SLL0788 PROTEIN"/>
    <property type="match status" value="1"/>
</dbReference>
<name>A0A2W5WZ00_9MICO</name>
<dbReference type="Gene3D" id="1.20.1260.10">
    <property type="match status" value="1"/>
</dbReference>
<protein>
    <submittedName>
        <fullName evidence="3">DUF305 domain-containing protein</fullName>
    </submittedName>
</protein>
<feature type="domain" description="DUF305" evidence="2">
    <location>
        <begin position="39"/>
        <end position="208"/>
    </location>
</feature>
<feature type="region of interest" description="Disordered" evidence="1">
    <location>
        <begin position="1"/>
        <end position="21"/>
    </location>
</feature>
<gene>
    <name evidence="3" type="ORF">DNL40_08740</name>
</gene>
<evidence type="ECO:0000313" key="4">
    <source>
        <dbReference type="Proteomes" id="UP000248783"/>
    </source>
</evidence>
<evidence type="ECO:0000256" key="1">
    <source>
        <dbReference type="SAM" id="MobiDB-lite"/>
    </source>
</evidence>
<dbReference type="Proteomes" id="UP000248783">
    <property type="component" value="Unassembled WGS sequence"/>
</dbReference>
<organism evidence="3 4">
    <name type="scientific">Xylanimonas oleitrophica</name>
    <dbReference type="NCBI Taxonomy" id="2607479"/>
    <lineage>
        <taxon>Bacteria</taxon>
        <taxon>Bacillati</taxon>
        <taxon>Actinomycetota</taxon>
        <taxon>Actinomycetes</taxon>
        <taxon>Micrococcales</taxon>
        <taxon>Promicromonosporaceae</taxon>
        <taxon>Xylanimonas</taxon>
    </lineage>
</organism>
<dbReference type="AlphaFoldDB" id="A0A2W5WZ00"/>
<comment type="caution">
    <text evidence="3">The sequence shown here is derived from an EMBL/GenBank/DDBJ whole genome shotgun (WGS) entry which is preliminary data.</text>
</comment>
<feature type="region of interest" description="Disordered" evidence="1">
    <location>
        <begin position="93"/>
        <end position="139"/>
    </location>
</feature>
<proteinExistence type="predicted"/>
<dbReference type="Pfam" id="PF03713">
    <property type="entry name" value="DUF305"/>
    <property type="match status" value="1"/>
</dbReference>
<dbReference type="EMBL" id="QKWH01000005">
    <property type="protein sequence ID" value="PZR53085.1"/>
    <property type="molecule type" value="Genomic_DNA"/>
</dbReference>
<keyword evidence="4" id="KW-1185">Reference proteome</keyword>